<evidence type="ECO:0000256" key="1">
    <source>
        <dbReference type="SAM" id="Phobius"/>
    </source>
</evidence>
<protein>
    <recommendedName>
        <fullName evidence="4">5-hydroxytryptamine (Serotonin) receptor 3B</fullName>
    </recommendedName>
</protein>
<evidence type="ECO:0000313" key="2">
    <source>
        <dbReference type="EMBL" id="MEQ2206873.1"/>
    </source>
</evidence>
<keyword evidence="1" id="KW-0472">Membrane</keyword>
<gene>
    <name evidence="2" type="ORF">XENOCAPTIV_004035</name>
</gene>
<organism evidence="2 3">
    <name type="scientific">Xenoophorus captivus</name>
    <dbReference type="NCBI Taxonomy" id="1517983"/>
    <lineage>
        <taxon>Eukaryota</taxon>
        <taxon>Metazoa</taxon>
        <taxon>Chordata</taxon>
        <taxon>Craniata</taxon>
        <taxon>Vertebrata</taxon>
        <taxon>Euteleostomi</taxon>
        <taxon>Actinopterygii</taxon>
        <taxon>Neopterygii</taxon>
        <taxon>Teleostei</taxon>
        <taxon>Neoteleostei</taxon>
        <taxon>Acanthomorphata</taxon>
        <taxon>Ovalentaria</taxon>
        <taxon>Atherinomorphae</taxon>
        <taxon>Cyprinodontiformes</taxon>
        <taxon>Goodeidae</taxon>
        <taxon>Xenoophorus</taxon>
    </lineage>
</organism>
<dbReference type="Proteomes" id="UP001434883">
    <property type="component" value="Unassembled WGS sequence"/>
</dbReference>
<reference evidence="2 3" key="1">
    <citation type="submission" date="2021-06" db="EMBL/GenBank/DDBJ databases">
        <authorList>
            <person name="Palmer J.M."/>
        </authorList>
    </citation>
    <scope>NUCLEOTIDE SEQUENCE [LARGE SCALE GENOMIC DNA]</scope>
    <source>
        <strain evidence="2 3">XC_2019</strain>
        <tissue evidence="2">Muscle</tissue>
    </source>
</reference>
<accession>A0ABV0RGX6</accession>
<dbReference type="SUPFAM" id="SSF90112">
    <property type="entry name" value="Neurotransmitter-gated ion-channel transmembrane pore"/>
    <property type="match status" value="1"/>
</dbReference>
<name>A0ABV0RGX6_9TELE</name>
<keyword evidence="1" id="KW-1133">Transmembrane helix</keyword>
<proteinExistence type="predicted"/>
<feature type="transmembrane region" description="Helical" evidence="1">
    <location>
        <begin position="63"/>
        <end position="84"/>
    </location>
</feature>
<keyword evidence="1" id="KW-0812">Transmembrane</keyword>
<evidence type="ECO:0008006" key="4">
    <source>
        <dbReference type="Google" id="ProtNLM"/>
    </source>
</evidence>
<sequence length="87" mass="10053">YELESSLEEDLLSLNDIPDPPSGLEWLLQELISLRIAFSQEDSESSAQAEWLSLCLRLDRLMFCLYLLVLVVYTSTLLLLWARWSST</sequence>
<comment type="caution">
    <text evidence="2">The sequence shown here is derived from an EMBL/GenBank/DDBJ whole genome shotgun (WGS) entry which is preliminary data.</text>
</comment>
<keyword evidence="3" id="KW-1185">Reference proteome</keyword>
<dbReference type="EMBL" id="JAHRIN010043430">
    <property type="protein sequence ID" value="MEQ2206873.1"/>
    <property type="molecule type" value="Genomic_DNA"/>
</dbReference>
<evidence type="ECO:0000313" key="3">
    <source>
        <dbReference type="Proteomes" id="UP001434883"/>
    </source>
</evidence>
<dbReference type="InterPro" id="IPR036719">
    <property type="entry name" value="Neuro-gated_channel_TM_sf"/>
</dbReference>
<feature type="non-terminal residue" evidence="2">
    <location>
        <position position="1"/>
    </location>
</feature>